<sequence length="1174" mass="128714">MRTAVPPGAVSQIIPCNLIPSLSGDEGKRQAVLLKETWLEILSVSESGGVPQLVSRQPVHGIARGCATLRTGVNDIDILVLTSDSGELTFLGFDVKSFLFRQIDSVKIDKPGFAPEALGQSVVSDPQNGLIAVSAMEDAIQIFRASLDESSPTFTEMDSLHLDAVIVSQTFLPGVALVVLTSSRYGNEVHIFPEADGEVSLVPVVASARQLLDLGASDLAPNMGEVMAVPGSETIFALVYGSKVAFFDIGKNLQPGPGSFDLLNRIGLYDMIDVVNIGECLIVAATWWEYQGPSYTSTTAMLVSLENGDLKMITDEIIHLGNFGPCIDIATLVNEHLVMCGDGCDGGVRRMTVDTDFKVNLKLQLVLENFSPVSSFDYDPNEQELFVCSGIGKSGTLRRLQLSVPIHTLSRTESIFVGCNRIWSLKTKTSDRHHSFLVISYIDSTTSVLAVDQSGNHLTDNTAEHGLLLQQATIAVGLLVENVPAQVHSEGIRIGHLSDKPGIAPKTADWVFPSGTKVNAAVVVEAAIYVAYIAADKGPQITRFELSDGALIESCTQRLKHEVSCMEPFPEKSALVLGTRLPSLEIRDVVRLEMLREYPLSDWNLLPQLPRQKDPAILKQLKPTQRAPGIPESVCVHVDEAGPTVVASLRGGMLITWTIRDGFTLEHKQTKFIDFSSGQLIHARLESSPALILLSERLWLVRFRDGRISCDPTSLKEADAVVPFSLAELGSCLIVISKGALLITKPRRTLVCTKKILLRATPRRVLLERGPDGRKIFVVATYESGSRHESRIRVFDYETNEQVCASMRIPSSIVNAIISWNGFIVAGLSVEDARTDWIEPVWSNRTGNFRMKQPGRLMFFKIDEQDPLDARTHHPYVLREMYRQNSLFANTGEVFALAVHAQTGRLLVGMHNVLVICSEDGENAPRLNLGPFFRGKIVSISCFGETLAVCDEKDSVELFSFAQSTISLLPLFRDVQRRPVASCLMVDEVFIACSDKHGGLFTLHPPEGHQQGARSLNVAQSAFSGEFLVGLKRGRLSYVDVNRERVVDESCRGYSMLRSGDCIIAVGMNGGVFCFVPLEKTDYDALARLEEIALYEGWVQPLLGNDHSRYRAGLRQKSSGIIDGDLLNILKWSEILPSTSEGDVQMSSVMPTDGNEGDLATSDTRNLVEFLIEY</sequence>
<feature type="domain" description="RSE1/DDB1/CPSF1 C-terminal" evidence="3">
    <location>
        <begin position="855"/>
        <end position="1128"/>
    </location>
</feature>
<feature type="domain" description="RSE1/DDB1/CPSF1 second beta-propeller" evidence="5">
    <location>
        <begin position="414"/>
        <end position="744"/>
    </location>
</feature>
<accession>A0AAV8UNB8</accession>
<protein>
    <recommendedName>
        <fullName evidence="8">DNA damage-binding protein 1</fullName>
    </recommendedName>
</protein>
<organism evidence="6 7">
    <name type="scientific">Rhodosorus marinus</name>
    <dbReference type="NCBI Taxonomy" id="101924"/>
    <lineage>
        <taxon>Eukaryota</taxon>
        <taxon>Rhodophyta</taxon>
        <taxon>Stylonematophyceae</taxon>
        <taxon>Stylonematales</taxon>
        <taxon>Stylonemataceae</taxon>
        <taxon>Rhodosorus</taxon>
    </lineage>
</organism>
<dbReference type="InterPro" id="IPR011044">
    <property type="entry name" value="Quino_amine_DH_bsu"/>
</dbReference>
<comment type="caution">
    <text evidence="6">The sequence shown here is derived from an EMBL/GenBank/DDBJ whole genome shotgun (WGS) entry which is preliminary data.</text>
</comment>
<dbReference type="SUPFAM" id="SSF50969">
    <property type="entry name" value="YVTN repeat-like/Quinoprotein amine dehydrogenase"/>
    <property type="match status" value="1"/>
</dbReference>
<dbReference type="Gene3D" id="2.130.10.10">
    <property type="entry name" value="YVTN repeat-like/Quinoprotein amine dehydrogenase"/>
    <property type="match status" value="2"/>
</dbReference>
<evidence type="ECO:0000313" key="7">
    <source>
        <dbReference type="Proteomes" id="UP001157974"/>
    </source>
</evidence>
<reference evidence="6 7" key="1">
    <citation type="journal article" date="2023" name="Nat. Commun.">
        <title>Origin of minicircular mitochondrial genomes in red algae.</title>
        <authorList>
            <person name="Lee Y."/>
            <person name="Cho C.H."/>
            <person name="Lee Y.M."/>
            <person name="Park S.I."/>
            <person name="Yang J.H."/>
            <person name="West J.A."/>
            <person name="Bhattacharya D."/>
            <person name="Yoon H.S."/>
        </authorList>
    </citation>
    <scope>NUCLEOTIDE SEQUENCE [LARGE SCALE GENOMIC DNA]</scope>
    <source>
        <strain evidence="6 7">CCMP1338</strain>
        <tissue evidence="6">Whole cell</tissue>
    </source>
</reference>
<dbReference type="GO" id="GO:0005634">
    <property type="term" value="C:nucleus"/>
    <property type="evidence" value="ECO:0007669"/>
    <property type="project" value="UniProtKB-SubCell"/>
</dbReference>
<dbReference type="InterPro" id="IPR018846">
    <property type="entry name" value="Beta-prop_RSE1/DDB1/CPSF1_1st"/>
</dbReference>
<dbReference type="SUPFAM" id="SSF75011">
    <property type="entry name" value="3-carboxy-cis,cis-mucoante lactonizing enzyme"/>
    <property type="match status" value="1"/>
</dbReference>
<dbReference type="SUPFAM" id="SSF50978">
    <property type="entry name" value="WD40 repeat-like"/>
    <property type="match status" value="1"/>
</dbReference>
<comment type="subcellular location">
    <subcellularLocation>
        <location evidence="1">Nucleus</location>
    </subcellularLocation>
</comment>
<dbReference type="AlphaFoldDB" id="A0AAV8UNB8"/>
<dbReference type="EMBL" id="JAMWBK010000006">
    <property type="protein sequence ID" value="KAJ8904024.1"/>
    <property type="molecule type" value="Genomic_DNA"/>
</dbReference>
<evidence type="ECO:0000259" key="3">
    <source>
        <dbReference type="Pfam" id="PF03178"/>
    </source>
</evidence>
<dbReference type="GO" id="GO:0003676">
    <property type="term" value="F:nucleic acid binding"/>
    <property type="evidence" value="ECO:0007669"/>
    <property type="project" value="InterPro"/>
</dbReference>
<evidence type="ECO:0008006" key="8">
    <source>
        <dbReference type="Google" id="ProtNLM"/>
    </source>
</evidence>
<evidence type="ECO:0000259" key="5">
    <source>
        <dbReference type="Pfam" id="PF23726"/>
    </source>
</evidence>
<keyword evidence="2" id="KW-0539">Nucleus</keyword>
<evidence type="ECO:0000256" key="1">
    <source>
        <dbReference type="ARBA" id="ARBA00004123"/>
    </source>
</evidence>
<feature type="domain" description="RSE1/DDB1/CPSF1 first beta-propeller" evidence="4">
    <location>
        <begin position="11"/>
        <end position="147"/>
    </location>
</feature>
<dbReference type="Proteomes" id="UP001157974">
    <property type="component" value="Unassembled WGS sequence"/>
</dbReference>
<gene>
    <name evidence="6" type="ORF">NDN08_000554</name>
</gene>
<dbReference type="InterPro" id="IPR058543">
    <property type="entry name" value="Beta-prop_RSE1/DDB1/CPSF1_2nd"/>
</dbReference>
<dbReference type="PANTHER" id="PTHR10644">
    <property type="entry name" value="DNA REPAIR/RNA PROCESSING CPSF FAMILY"/>
    <property type="match status" value="1"/>
</dbReference>
<dbReference type="InterPro" id="IPR050358">
    <property type="entry name" value="RSE1/DDB1/CFT1"/>
</dbReference>
<dbReference type="InterPro" id="IPR015943">
    <property type="entry name" value="WD40/YVTN_repeat-like_dom_sf"/>
</dbReference>
<evidence type="ECO:0000256" key="2">
    <source>
        <dbReference type="ARBA" id="ARBA00023242"/>
    </source>
</evidence>
<dbReference type="Pfam" id="PF10433">
    <property type="entry name" value="Beta-prop_RSE1_1st"/>
    <property type="match status" value="1"/>
</dbReference>
<dbReference type="InterPro" id="IPR036322">
    <property type="entry name" value="WD40_repeat_dom_sf"/>
</dbReference>
<keyword evidence="7" id="KW-1185">Reference proteome</keyword>
<proteinExistence type="predicted"/>
<dbReference type="Pfam" id="PF23726">
    <property type="entry name" value="Beta-prop_RSE1_2nd"/>
    <property type="match status" value="1"/>
</dbReference>
<evidence type="ECO:0000259" key="4">
    <source>
        <dbReference type="Pfam" id="PF10433"/>
    </source>
</evidence>
<dbReference type="InterPro" id="IPR004871">
    <property type="entry name" value="RSE1/DDB1/CPSF1_C"/>
</dbReference>
<dbReference type="Pfam" id="PF03178">
    <property type="entry name" value="CPSF_A"/>
    <property type="match status" value="1"/>
</dbReference>
<name>A0AAV8UNB8_9RHOD</name>
<evidence type="ECO:0000313" key="6">
    <source>
        <dbReference type="EMBL" id="KAJ8904024.1"/>
    </source>
</evidence>